<evidence type="ECO:0000313" key="3">
    <source>
        <dbReference type="EMBL" id="EED92924.1"/>
    </source>
</evidence>
<dbReference type="GO" id="GO:0006508">
    <property type="term" value="P:proteolysis"/>
    <property type="evidence" value="ECO:0007669"/>
    <property type="project" value="UniProtKB-KW"/>
</dbReference>
<dbReference type="InterPro" id="IPR019165">
    <property type="entry name" value="Peptidase_M76_ATP23"/>
</dbReference>
<keyword evidence="1" id="KW-0378">Hydrolase</keyword>
<reference evidence="3 4" key="1">
    <citation type="journal article" date="2004" name="Science">
        <title>The genome of the diatom Thalassiosira pseudonana: ecology, evolution, and metabolism.</title>
        <authorList>
            <person name="Armbrust E.V."/>
            <person name="Berges J.A."/>
            <person name="Bowler C."/>
            <person name="Green B.R."/>
            <person name="Martinez D."/>
            <person name="Putnam N.H."/>
            <person name="Zhou S."/>
            <person name="Allen A.E."/>
            <person name="Apt K.E."/>
            <person name="Bechner M."/>
            <person name="Brzezinski M.A."/>
            <person name="Chaal B.K."/>
            <person name="Chiovitti A."/>
            <person name="Davis A.K."/>
            <person name="Demarest M.S."/>
            <person name="Detter J.C."/>
            <person name="Glavina T."/>
            <person name="Goodstein D."/>
            <person name="Hadi M.Z."/>
            <person name="Hellsten U."/>
            <person name="Hildebrand M."/>
            <person name="Jenkins B.D."/>
            <person name="Jurka J."/>
            <person name="Kapitonov V.V."/>
            <person name="Kroger N."/>
            <person name="Lau W.W."/>
            <person name="Lane T.W."/>
            <person name="Larimer F.W."/>
            <person name="Lippmeier J.C."/>
            <person name="Lucas S."/>
            <person name="Medina M."/>
            <person name="Montsant A."/>
            <person name="Obornik M."/>
            <person name="Parker M.S."/>
            <person name="Palenik B."/>
            <person name="Pazour G.J."/>
            <person name="Richardson P.M."/>
            <person name="Rynearson T.A."/>
            <person name="Saito M.A."/>
            <person name="Schwartz D.C."/>
            <person name="Thamatrakoln K."/>
            <person name="Valentin K."/>
            <person name="Vardi A."/>
            <person name="Wilkerson F.P."/>
            <person name="Rokhsar D.S."/>
        </authorList>
    </citation>
    <scope>NUCLEOTIDE SEQUENCE [LARGE SCALE GENOMIC DNA]</scope>
    <source>
        <strain evidence="3 4">CCMP1335</strain>
    </source>
</reference>
<keyword evidence="1" id="KW-0479">Metal-binding</keyword>
<gene>
    <name evidence="3" type="ORF">THAPSDRAFT_4590</name>
</gene>
<dbReference type="eggNOG" id="ENOG502SE50">
    <property type="taxonomic scope" value="Eukaryota"/>
</dbReference>
<keyword evidence="1" id="KW-0645">Protease</keyword>
<feature type="compositionally biased region" description="Low complexity" evidence="2">
    <location>
        <begin position="15"/>
        <end position="27"/>
    </location>
</feature>
<comment type="similarity">
    <text evidence="1">Belongs to the peptidase M76 family.</text>
</comment>
<dbReference type="OMA" id="VTTITIE"/>
<dbReference type="KEGG" id="tps:THAPSDRAFT_4590"/>
<dbReference type="AlphaFoldDB" id="B8BZQ5"/>
<proteinExistence type="inferred from homology"/>
<dbReference type="EMBL" id="CM000641">
    <property type="protein sequence ID" value="EED92924.1"/>
    <property type="molecule type" value="Genomic_DNA"/>
</dbReference>
<name>B8BZQ5_THAPS</name>
<dbReference type="Proteomes" id="UP000001449">
    <property type="component" value="Chromosome 4"/>
</dbReference>
<protein>
    <recommendedName>
        <fullName evidence="1">Mitochondrial inner membrane protease ATP23</fullName>
        <ecNumber evidence="1">3.4.24.-</ecNumber>
    </recommendedName>
</protein>
<keyword evidence="4" id="KW-1185">Reference proteome</keyword>
<evidence type="ECO:0000256" key="1">
    <source>
        <dbReference type="RuleBase" id="RU364057"/>
    </source>
</evidence>
<evidence type="ECO:0000256" key="2">
    <source>
        <dbReference type="SAM" id="MobiDB-lite"/>
    </source>
</evidence>
<feature type="region of interest" description="Disordered" evidence="2">
    <location>
        <begin position="1"/>
        <end position="36"/>
    </location>
</feature>
<dbReference type="Pfam" id="PF09768">
    <property type="entry name" value="Peptidase_M76"/>
    <property type="match status" value="1"/>
</dbReference>
<accession>B8BZQ5</accession>
<sequence length="317" mass="34195">MASSASNTSVRLGQSSNEDMSSSASSSTPPVTSPDVLDRECQQCLSFLASALDRKGRPQTLLRALGVLSNTKEGDSSAWYAPTDDGRGVVINLERQQAVSMVVEEGSTVSIESQDVKVRNMQQHTNITNDSGISLRRRLTNAATMIVGGMRGGGGENGAGSDVLTTSPALESNDVTDAQNESLVTTITIECQKCGSDTRAEAGARAYVRGPVPLSIILCSNRLSSQREVDEVLVHELVHVYGKLQLIEYVATRSLPEPISSAHFHLVNDFYSHQRCTLETNGLARLQTTRIFRSTGCTRGGMQEQPHLIHSKYVLKG</sequence>
<keyword evidence="1" id="KW-0482">Metalloprotease</keyword>
<dbReference type="EC" id="3.4.24.-" evidence="1"/>
<dbReference type="GO" id="GO:0046872">
    <property type="term" value="F:metal ion binding"/>
    <property type="evidence" value="ECO:0007669"/>
    <property type="project" value="UniProtKB-KW"/>
</dbReference>
<reference evidence="3 4" key="2">
    <citation type="journal article" date="2008" name="Nature">
        <title>The Phaeodactylum genome reveals the evolutionary history of diatom genomes.</title>
        <authorList>
            <person name="Bowler C."/>
            <person name="Allen A.E."/>
            <person name="Badger J.H."/>
            <person name="Grimwood J."/>
            <person name="Jabbari K."/>
            <person name="Kuo A."/>
            <person name="Maheswari U."/>
            <person name="Martens C."/>
            <person name="Maumus F."/>
            <person name="Otillar R.P."/>
            <person name="Rayko E."/>
            <person name="Salamov A."/>
            <person name="Vandepoele K."/>
            <person name="Beszteri B."/>
            <person name="Gruber A."/>
            <person name="Heijde M."/>
            <person name="Katinka M."/>
            <person name="Mock T."/>
            <person name="Valentin K."/>
            <person name="Verret F."/>
            <person name="Berges J.A."/>
            <person name="Brownlee C."/>
            <person name="Cadoret J.P."/>
            <person name="Chiovitti A."/>
            <person name="Choi C.J."/>
            <person name="Coesel S."/>
            <person name="De Martino A."/>
            <person name="Detter J.C."/>
            <person name="Durkin C."/>
            <person name="Falciatore A."/>
            <person name="Fournet J."/>
            <person name="Haruta M."/>
            <person name="Huysman M.J."/>
            <person name="Jenkins B.D."/>
            <person name="Jiroutova K."/>
            <person name="Jorgensen R.E."/>
            <person name="Joubert Y."/>
            <person name="Kaplan A."/>
            <person name="Kroger N."/>
            <person name="Kroth P.G."/>
            <person name="La Roche J."/>
            <person name="Lindquist E."/>
            <person name="Lommer M."/>
            <person name="Martin-Jezequel V."/>
            <person name="Lopez P.J."/>
            <person name="Lucas S."/>
            <person name="Mangogna M."/>
            <person name="McGinnis K."/>
            <person name="Medlin L.K."/>
            <person name="Montsant A."/>
            <person name="Oudot-Le Secq M.P."/>
            <person name="Napoli C."/>
            <person name="Obornik M."/>
            <person name="Parker M.S."/>
            <person name="Petit J.L."/>
            <person name="Porcel B.M."/>
            <person name="Poulsen N."/>
            <person name="Robison M."/>
            <person name="Rychlewski L."/>
            <person name="Rynearson T.A."/>
            <person name="Schmutz J."/>
            <person name="Shapiro H."/>
            <person name="Siaut M."/>
            <person name="Stanley M."/>
            <person name="Sussman M.R."/>
            <person name="Taylor A.R."/>
            <person name="Vardi A."/>
            <person name="von Dassow P."/>
            <person name="Vyverman W."/>
            <person name="Willis A."/>
            <person name="Wyrwicz L.S."/>
            <person name="Rokhsar D.S."/>
            <person name="Weissenbach J."/>
            <person name="Armbrust E.V."/>
            <person name="Green B.R."/>
            <person name="Van de Peer Y."/>
            <person name="Grigoriev I.V."/>
        </authorList>
    </citation>
    <scope>NUCLEOTIDE SEQUENCE [LARGE SCALE GENOMIC DNA]</scope>
    <source>
        <strain evidence="3 4">CCMP1335</strain>
    </source>
</reference>
<feature type="compositionally biased region" description="Polar residues" evidence="2">
    <location>
        <begin position="1"/>
        <end position="14"/>
    </location>
</feature>
<dbReference type="PaxDb" id="35128-Thaps4590"/>
<dbReference type="HOGENOM" id="CLU_878496_0_0_1"/>
<organism evidence="3 4">
    <name type="scientific">Thalassiosira pseudonana</name>
    <name type="common">Marine diatom</name>
    <name type="synonym">Cyclotella nana</name>
    <dbReference type="NCBI Taxonomy" id="35128"/>
    <lineage>
        <taxon>Eukaryota</taxon>
        <taxon>Sar</taxon>
        <taxon>Stramenopiles</taxon>
        <taxon>Ochrophyta</taxon>
        <taxon>Bacillariophyta</taxon>
        <taxon>Coscinodiscophyceae</taxon>
        <taxon>Thalassiosirophycidae</taxon>
        <taxon>Thalassiosirales</taxon>
        <taxon>Thalassiosiraceae</taxon>
        <taxon>Thalassiosira</taxon>
    </lineage>
</organism>
<dbReference type="RefSeq" id="XP_002289387.1">
    <property type="nucleotide sequence ID" value="XM_002289351.1"/>
</dbReference>
<dbReference type="GeneID" id="7446134"/>
<dbReference type="InParanoid" id="B8BZQ5"/>
<evidence type="ECO:0000313" key="4">
    <source>
        <dbReference type="Proteomes" id="UP000001449"/>
    </source>
</evidence>
<dbReference type="GO" id="GO:0004222">
    <property type="term" value="F:metalloendopeptidase activity"/>
    <property type="evidence" value="ECO:0007669"/>
    <property type="project" value="InterPro"/>
</dbReference>